<dbReference type="EMBL" id="AEUV02000002">
    <property type="protein sequence ID" value="EHI75091.1"/>
    <property type="molecule type" value="Genomic_DNA"/>
</dbReference>
<dbReference type="AlphaFoldDB" id="G5JTU3"/>
<sequence>MKILVRIPTPAQLARLSALALWQKENQPTTVPRVYSKTGILDDFLPILY</sequence>
<protein>
    <submittedName>
        <fullName evidence="1">Uncharacterized protein</fullName>
    </submittedName>
</protein>
<name>G5JTU3_STRCG</name>
<organism evidence="1 2">
    <name type="scientific">Streptococcus criceti HS-6</name>
    <dbReference type="NCBI Taxonomy" id="873449"/>
    <lineage>
        <taxon>Bacteria</taxon>
        <taxon>Bacillati</taxon>
        <taxon>Bacillota</taxon>
        <taxon>Bacilli</taxon>
        <taxon>Lactobacillales</taxon>
        <taxon>Streptococcaceae</taxon>
        <taxon>Streptococcus</taxon>
    </lineage>
</organism>
<reference evidence="1" key="1">
    <citation type="submission" date="2011-07" db="EMBL/GenBank/DDBJ databases">
        <authorList>
            <person name="Stanhope M.J."/>
            <person name="Durkin A.S."/>
            <person name="Hostetler J."/>
            <person name="Kim M."/>
            <person name="Radune D."/>
            <person name="Singh I."/>
            <person name="Town C.D."/>
        </authorList>
    </citation>
    <scope>NUCLEOTIDE SEQUENCE [LARGE SCALE GENOMIC DNA]</scope>
    <source>
        <strain evidence="1">HS-6</strain>
    </source>
</reference>
<evidence type="ECO:0000313" key="1">
    <source>
        <dbReference type="EMBL" id="EHI75091.1"/>
    </source>
</evidence>
<proteinExistence type="predicted"/>
<dbReference type="Proteomes" id="UP000004322">
    <property type="component" value="Unassembled WGS sequence"/>
</dbReference>
<gene>
    <name evidence="1" type="ORF">STRCR_1192</name>
</gene>
<comment type="caution">
    <text evidence="1">The sequence shown here is derived from an EMBL/GenBank/DDBJ whole genome shotgun (WGS) entry which is preliminary data.</text>
</comment>
<dbReference type="STRING" id="873449.STRCR_1192"/>
<accession>G5JTU3</accession>
<evidence type="ECO:0000313" key="2">
    <source>
        <dbReference type="Proteomes" id="UP000004322"/>
    </source>
</evidence>
<keyword evidence="2" id="KW-1185">Reference proteome</keyword>